<dbReference type="GO" id="GO:0003677">
    <property type="term" value="F:DNA binding"/>
    <property type="evidence" value="ECO:0007669"/>
    <property type="project" value="UniProtKB-KW"/>
</dbReference>
<evidence type="ECO:0000256" key="3">
    <source>
        <dbReference type="ARBA" id="ARBA00022729"/>
    </source>
</evidence>
<comment type="caution">
    <text evidence="9">The sequence shown here is derived from an EMBL/GenBank/DDBJ whole genome shotgun (WGS) entry which is preliminary data.</text>
</comment>
<sequence length="559" mass="59927">MSLNQFVCIWNLAGNHHTTNTKALPYLLCCRVLMDIMFNSTKKSFPNSIISQQVTVISSLLSSPLCISNQIKILIIIYQINLHSSVLTKTMDNVPLLLLILVILSTLSTSASSEAATSSPSDYQELNVEETIVATKLKAKEADNLEEGKWKVKLVHRDRINSAPGKDHETRFQARMERDLKRVASLLRRLSNSNSYVEAEQEAGFGSDVVSGTEEGSGEYFVRIGIGSPPTYQYVVIDSGSDIVWVQCQPCSQCYNQSDPIFNPAHSASYTGVSCSSAVCDQLDNAGCHEGRCRYEVSYGDGSYTKGTLALETLTLGRTVIRNTAIGCGHWNQGMFVGAAGLLGLGAGPMSFVGQLGGQTGGAFGYCLLTRGTGSSGSLQFGRQAMPLGAAWVPLIRNPFFPSFYYVGLSGLGVGGSRLNISEDVFRVTDLGDGGVVMDTGTAVTRLPTLAYNAFRDAFVAQTTNLPRASGVSIFDTCYDLNGFVTVRVPTVSFYFSGGQILTLPARNFLIPADDVGTFCFAFAPSPSGLSIIGNIQQEGIQISVDGANGFVGFGPDVC</sequence>
<dbReference type="EMBL" id="JAYMYQ010000010">
    <property type="protein sequence ID" value="KAK7308347.1"/>
    <property type="molecule type" value="Genomic_DNA"/>
</dbReference>
<keyword evidence="4" id="KW-0064">Aspartyl protease</keyword>
<evidence type="ECO:0000259" key="8">
    <source>
        <dbReference type="PROSITE" id="PS51767"/>
    </source>
</evidence>
<evidence type="ECO:0000256" key="6">
    <source>
        <dbReference type="ARBA" id="ARBA00023125"/>
    </source>
</evidence>
<dbReference type="PROSITE" id="PS51767">
    <property type="entry name" value="PEPTIDASE_A1"/>
    <property type="match status" value="1"/>
</dbReference>
<feature type="active site" evidence="7">
    <location>
        <position position="238"/>
    </location>
</feature>
<keyword evidence="10" id="KW-1185">Reference proteome</keyword>
<dbReference type="Proteomes" id="UP001367508">
    <property type="component" value="Unassembled WGS sequence"/>
</dbReference>
<protein>
    <recommendedName>
        <fullName evidence="8">Peptidase A1 domain-containing protein</fullName>
    </recommendedName>
</protein>
<dbReference type="InterPro" id="IPR032799">
    <property type="entry name" value="TAXi_C"/>
</dbReference>
<feature type="active site" evidence="7">
    <location>
        <position position="439"/>
    </location>
</feature>
<dbReference type="Pfam" id="PF14541">
    <property type="entry name" value="TAXi_C"/>
    <property type="match status" value="1"/>
</dbReference>
<keyword evidence="5" id="KW-0378">Hydrolase</keyword>
<dbReference type="AlphaFoldDB" id="A0AAN9K2D8"/>
<dbReference type="InterPro" id="IPR001461">
    <property type="entry name" value="Aspartic_peptidase_A1"/>
</dbReference>
<dbReference type="SUPFAM" id="SSF50630">
    <property type="entry name" value="Acid proteases"/>
    <property type="match status" value="1"/>
</dbReference>
<dbReference type="GO" id="GO:0004190">
    <property type="term" value="F:aspartic-type endopeptidase activity"/>
    <property type="evidence" value="ECO:0007669"/>
    <property type="project" value="UniProtKB-KW"/>
</dbReference>
<reference evidence="9 10" key="1">
    <citation type="submission" date="2024-01" db="EMBL/GenBank/DDBJ databases">
        <title>The genomes of 5 underutilized Papilionoideae crops provide insights into root nodulation and disease resistanc.</title>
        <authorList>
            <person name="Jiang F."/>
        </authorList>
    </citation>
    <scope>NUCLEOTIDE SEQUENCE [LARGE SCALE GENOMIC DNA]</scope>
    <source>
        <strain evidence="9">LVBAO_FW01</strain>
        <tissue evidence="9">Leaves</tissue>
    </source>
</reference>
<dbReference type="PANTHER" id="PTHR13683">
    <property type="entry name" value="ASPARTYL PROTEASES"/>
    <property type="match status" value="1"/>
</dbReference>
<evidence type="ECO:0000256" key="2">
    <source>
        <dbReference type="ARBA" id="ARBA00022670"/>
    </source>
</evidence>
<dbReference type="PANTHER" id="PTHR13683:SF265">
    <property type="entry name" value="PROTEIN ASPARTIC PROTEASE IN GUARD CELL 2"/>
    <property type="match status" value="1"/>
</dbReference>
<dbReference type="Pfam" id="PF14543">
    <property type="entry name" value="TAXi_N"/>
    <property type="match status" value="1"/>
</dbReference>
<feature type="domain" description="Peptidase A1" evidence="8">
    <location>
        <begin position="220"/>
        <end position="555"/>
    </location>
</feature>
<evidence type="ECO:0000256" key="5">
    <source>
        <dbReference type="ARBA" id="ARBA00022801"/>
    </source>
</evidence>
<dbReference type="InterPro" id="IPR032861">
    <property type="entry name" value="TAXi_N"/>
</dbReference>
<evidence type="ECO:0000313" key="10">
    <source>
        <dbReference type="Proteomes" id="UP001367508"/>
    </source>
</evidence>
<comment type="similarity">
    <text evidence="1">Belongs to the peptidase A1 family.</text>
</comment>
<evidence type="ECO:0000313" key="9">
    <source>
        <dbReference type="EMBL" id="KAK7308347.1"/>
    </source>
</evidence>
<organism evidence="9 10">
    <name type="scientific">Canavalia gladiata</name>
    <name type="common">Sword bean</name>
    <name type="synonym">Dolichos gladiatus</name>
    <dbReference type="NCBI Taxonomy" id="3824"/>
    <lineage>
        <taxon>Eukaryota</taxon>
        <taxon>Viridiplantae</taxon>
        <taxon>Streptophyta</taxon>
        <taxon>Embryophyta</taxon>
        <taxon>Tracheophyta</taxon>
        <taxon>Spermatophyta</taxon>
        <taxon>Magnoliopsida</taxon>
        <taxon>eudicotyledons</taxon>
        <taxon>Gunneridae</taxon>
        <taxon>Pentapetalae</taxon>
        <taxon>rosids</taxon>
        <taxon>fabids</taxon>
        <taxon>Fabales</taxon>
        <taxon>Fabaceae</taxon>
        <taxon>Papilionoideae</taxon>
        <taxon>50 kb inversion clade</taxon>
        <taxon>NPAAA clade</taxon>
        <taxon>indigoferoid/millettioid clade</taxon>
        <taxon>Phaseoleae</taxon>
        <taxon>Canavalia</taxon>
    </lineage>
</organism>
<dbReference type="FunFam" id="2.40.70.10:FF:000016">
    <property type="entry name" value="Probable aspartic protease At2g35615"/>
    <property type="match status" value="1"/>
</dbReference>
<dbReference type="InterPro" id="IPR021109">
    <property type="entry name" value="Peptidase_aspartic_dom_sf"/>
</dbReference>
<accession>A0AAN9K2D8</accession>
<proteinExistence type="inferred from homology"/>
<keyword evidence="6" id="KW-0238">DNA-binding</keyword>
<evidence type="ECO:0000256" key="7">
    <source>
        <dbReference type="PIRSR" id="PIRSR601461-1"/>
    </source>
</evidence>
<dbReference type="FunFam" id="2.40.70.10:FF:000010">
    <property type="entry name" value="Aspartyl protease family protein 2"/>
    <property type="match status" value="1"/>
</dbReference>
<name>A0AAN9K2D8_CANGL</name>
<keyword evidence="3" id="KW-0732">Signal</keyword>
<dbReference type="Gene3D" id="2.40.70.10">
    <property type="entry name" value="Acid Proteases"/>
    <property type="match status" value="2"/>
</dbReference>
<keyword evidence="2" id="KW-0645">Protease</keyword>
<dbReference type="InterPro" id="IPR033121">
    <property type="entry name" value="PEPTIDASE_A1"/>
</dbReference>
<gene>
    <name evidence="9" type="ORF">VNO77_41949</name>
</gene>
<dbReference type="GO" id="GO:0006508">
    <property type="term" value="P:proteolysis"/>
    <property type="evidence" value="ECO:0007669"/>
    <property type="project" value="UniProtKB-KW"/>
</dbReference>
<evidence type="ECO:0000256" key="4">
    <source>
        <dbReference type="ARBA" id="ARBA00022750"/>
    </source>
</evidence>
<evidence type="ECO:0000256" key="1">
    <source>
        <dbReference type="ARBA" id="ARBA00007447"/>
    </source>
</evidence>